<dbReference type="EMBL" id="UFXS01000001">
    <property type="protein sequence ID" value="STD59215.1"/>
    <property type="molecule type" value="Genomic_DNA"/>
</dbReference>
<organism evidence="1 2">
    <name type="scientific">Empedobacter falsenii</name>
    <dbReference type="NCBI Taxonomy" id="343874"/>
    <lineage>
        <taxon>Bacteria</taxon>
        <taxon>Pseudomonadati</taxon>
        <taxon>Bacteroidota</taxon>
        <taxon>Flavobacteriia</taxon>
        <taxon>Flavobacteriales</taxon>
        <taxon>Weeksellaceae</taxon>
        <taxon>Empedobacter</taxon>
    </lineage>
</organism>
<dbReference type="Proteomes" id="UP000254737">
    <property type="component" value="Unassembled WGS sequence"/>
</dbReference>
<dbReference type="SUPFAM" id="SSF51126">
    <property type="entry name" value="Pectin lyase-like"/>
    <property type="match status" value="1"/>
</dbReference>
<protein>
    <recommendedName>
        <fullName evidence="3">DUF5123 domain-containing protein</fullName>
    </recommendedName>
</protein>
<gene>
    <name evidence="1" type="ORF">NCTC13456_02852</name>
</gene>
<dbReference type="RefSeq" id="WP_257468169.1">
    <property type="nucleotide sequence ID" value="NZ_JAAGKM010000021.1"/>
</dbReference>
<accession>A0A376GEE4</accession>
<dbReference type="AlphaFoldDB" id="A0A376GEE4"/>
<proteinExistence type="predicted"/>
<evidence type="ECO:0000313" key="1">
    <source>
        <dbReference type="EMBL" id="STD59215.1"/>
    </source>
</evidence>
<dbReference type="STRING" id="343874.GCA_000805695_00923"/>
<sequence>MNHNFMNVKTLIAGLGIASLIGFQSCRDDFDYDPISSELRFSKDTVSVDTVYNFSKSETYLLKIYNPENDDRVIPKIYLTRGNNSFFNINVDGKAGTSFENVPIRKKDSLFIFVEVNAQEAPLNPLYDDEINFKTTNSSKKIKLLSWIEKAKIHTKDATISSANWNMDEAQVIDGNLTITSDLTIDKGAKVYFKKGASLTVGNNAKLTVNGALNEEVKFRSARHDNKYDSIPDQWNKIELAPNSTSKINYAKIIGADTGLHVNNSKLDISNAKIVNNQSYGILATNATITGYNLVMNNSNLATLAIEYGGSYEFYHSTFANYYNFATSAGPAYSLFLSNENNDKNVSALTKATFGNCIIYNERTPNAILLDKKDGAAFNYLFDTNVIHNADTSVLNVTTAPNFLASITLDPMFENTNYFANKLAVKNESPAKGKGKISFAQQYPLDYNGQPRGTTPTIGAFQ</sequence>
<evidence type="ECO:0000313" key="2">
    <source>
        <dbReference type="Proteomes" id="UP000254737"/>
    </source>
</evidence>
<name>A0A376GEE4_9FLAO</name>
<evidence type="ECO:0008006" key="3">
    <source>
        <dbReference type="Google" id="ProtNLM"/>
    </source>
</evidence>
<reference evidence="1 2" key="1">
    <citation type="submission" date="2018-06" db="EMBL/GenBank/DDBJ databases">
        <authorList>
            <consortium name="Pathogen Informatics"/>
            <person name="Doyle S."/>
        </authorList>
    </citation>
    <scope>NUCLEOTIDE SEQUENCE [LARGE SCALE GENOMIC DNA]</scope>
    <source>
        <strain evidence="1 2">NCTC13456</strain>
    </source>
</reference>
<dbReference type="InterPro" id="IPR011050">
    <property type="entry name" value="Pectin_lyase_fold/virulence"/>
</dbReference>